<evidence type="ECO:0000313" key="1">
    <source>
        <dbReference type="EMBL" id="PVI94411.1"/>
    </source>
</evidence>
<dbReference type="Proteomes" id="UP000245912">
    <property type="component" value="Unassembled WGS sequence"/>
</dbReference>
<comment type="caution">
    <text evidence="1">The sequence shown here is derived from an EMBL/GenBank/DDBJ whole genome shotgun (WGS) entry which is preliminary data.</text>
</comment>
<reference evidence="1 2" key="1">
    <citation type="submission" date="2018-04" db="EMBL/GenBank/DDBJ databases">
        <title>Serotype diversity and antimicrobial resistance among Salmonella enterica isolated from patients at an equine referral hospital.</title>
        <authorList>
            <person name="Leon I.M."/>
            <person name="Lawhon S.D."/>
            <person name="Norman K.N."/>
            <person name="Threadgill D.S."/>
            <person name="Ohta N."/>
            <person name="Vinasco J."/>
            <person name="Scott H.M."/>
        </authorList>
    </citation>
    <scope>NUCLEOTIDE SEQUENCE [LARGE SCALE GENOMIC DNA]</scope>
    <source>
        <strain evidence="1 2">235</strain>
    </source>
</reference>
<sequence length="61" mass="6947">MRLNSVIITFSGFKSGTCQRYSGRVSNFKPWFKKGRVIGFIMTGIEHWLLPRMGIKKSPGV</sequence>
<name>A0A2T8SYC5_SALER</name>
<dbReference type="EMBL" id="QDLQ01000021">
    <property type="protein sequence ID" value="PVI94411.1"/>
    <property type="molecule type" value="Genomic_DNA"/>
</dbReference>
<organism evidence="1 2">
    <name type="scientific">Salmonella enterica</name>
    <name type="common">Salmonella choleraesuis</name>
    <dbReference type="NCBI Taxonomy" id="28901"/>
    <lineage>
        <taxon>Bacteria</taxon>
        <taxon>Pseudomonadati</taxon>
        <taxon>Pseudomonadota</taxon>
        <taxon>Gammaproteobacteria</taxon>
        <taxon>Enterobacterales</taxon>
        <taxon>Enterobacteriaceae</taxon>
        <taxon>Salmonella</taxon>
    </lineage>
</organism>
<dbReference type="AlphaFoldDB" id="A0A2T8SYC5"/>
<gene>
    <name evidence="1" type="ORF">C4860_21465</name>
</gene>
<evidence type="ECO:0000313" key="2">
    <source>
        <dbReference type="Proteomes" id="UP000245912"/>
    </source>
</evidence>
<proteinExistence type="predicted"/>
<protein>
    <submittedName>
        <fullName evidence="1">Uncharacterized protein</fullName>
    </submittedName>
</protein>
<accession>A0A2T8SYC5</accession>